<organism evidence="1 2">
    <name type="scientific">Falco tinnunculus</name>
    <name type="common">Common kestrel</name>
    <dbReference type="NCBI Taxonomy" id="100819"/>
    <lineage>
        <taxon>Eukaryota</taxon>
        <taxon>Metazoa</taxon>
        <taxon>Chordata</taxon>
        <taxon>Craniata</taxon>
        <taxon>Vertebrata</taxon>
        <taxon>Euteleostomi</taxon>
        <taxon>Archelosauria</taxon>
        <taxon>Archosauria</taxon>
        <taxon>Dinosauria</taxon>
        <taxon>Saurischia</taxon>
        <taxon>Theropoda</taxon>
        <taxon>Coelurosauria</taxon>
        <taxon>Aves</taxon>
        <taxon>Neognathae</taxon>
        <taxon>Neoaves</taxon>
        <taxon>Telluraves</taxon>
        <taxon>Australaves</taxon>
        <taxon>Falconiformes</taxon>
        <taxon>Falconidae</taxon>
        <taxon>Falco</taxon>
    </lineage>
</organism>
<dbReference type="Ensembl" id="ENSFTIT00000021336.1">
    <property type="protein sequence ID" value="ENSFTIP00000020490.1"/>
    <property type="gene ID" value="ENSFTIG00000013361.1"/>
</dbReference>
<dbReference type="GO" id="GO:0098609">
    <property type="term" value="P:cell-cell adhesion"/>
    <property type="evidence" value="ECO:0007669"/>
    <property type="project" value="TreeGrafter"/>
</dbReference>
<dbReference type="Proteomes" id="UP000694562">
    <property type="component" value="Unplaced"/>
</dbReference>
<dbReference type="PANTHER" id="PTHR23220:SF89">
    <property type="entry name" value="INTEGRIN ALPHA-3"/>
    <property type="match status" value="1"/>
</dbReference>
<dbReference type="AlphaFoldDB" id="A0A8C4V1B1"/>
<dbReference type="OrthoDB" id="5317514at2759"/>
<dbReference type="InterPro" id="IPR028994">
    <property type="entry name" value="Integrin_alpha_N"/>
</dbReference>
<name>A0A8C4V1B1_FALTI</name>
<dbReference type="GO" id="GO:0033627">
    <property type="term" value="P:cell adhesion mediated by integrin"/>
    <property type="evidence" value="ECO:0007669"/>
    <property type="project" value="TreeGrafter"/>
</dbReference>
<accession>A0A8C4V1B1</accession>
<protein>
    <submittedName>
        <fullName evidence="1">Uncharacterized protein</fullName>
    </submittedName>
</protein>
<dbReference type="GO" id="GO:0007229">
    <property type="term" value="P:integrin-mediated signaling pathway"/>
    <property type="evidence" value="ECO:0007669"/>
    <property type="project" value="TreeGrafter"/>
</dbReference>
<dbReference type="GO" id="GO:0009897">
    <property type="term" value="C:external side of plasma membrane"/>
    <property type="evidence" value="ECO:0007669"/>
    <property type="project" value="TreeGrafter"/>
</dbReference>
<dbReference type="GO" id="GO:0007160">
    <property type="term" value="P:cell-matrix adhesion"/>
    <property type="evidence" value="ECO:0007669"/>
    <property type="project" value="TreeGrafter"/>
</dbReference>
<reference evidence="1" key="2">
    <citation type="submission" date="2025-09" db="UniProtKB">
        <authorList>
            <consortium name="Ensembl"/>
        </authorList>
    </citation>
    <scope>IDENTIFICATION</scope>
</reference>
<dbReference type="GO" id="GO:0008305">
    <property type="term" value="C:integrin complex"/>
    <property type="evidence" value="ECO:0007669"/>
    <property type="project" value="TreeGrafter"/>
</dbReference>
<dbReference type="Gene3D" id="2.130.10.130">
    <property type="entry name" value="Integrin alpha, N-terminal"/>
    <property type="match status" value="1"/>
</dbReference>
<sequence>MGGPAAPPIPPIPSLPPRLLVGAPQDVEPTNTTRTGAVYACPLTASTSDCQRLDIELKSEPDKAIIDDMWLGVTVASQRQPAGRVLVSA</sequence>
<dbReference type="PANTHER" id="PTHR23220">
    <property type="entry name" value="INTEGRIN ALPHA"/>
    <property type="match status" value="1"/>
</dbReference>
<keyword evidence="2" id="KW-1185">Reference proteome</keyword>
<evidence type="ECO:0000313" key="2">
    <source>
        <dbReference type="Proteomes" id="UP000694562"/>
    </source>
</evidence>
<proteinExistence type="predicted"/>
<evidence type="ECO:0000313" key="1">
    <source>
        <dbReference type="Ensembl" id="ENSFTIP00000020490.1"/>
    </source>
</evidence>
<reference evidence="1" key="1">
    <citation type="submission" date="2025-08" db="UniProtKB">
        <authorList>
            <consortium name="Ensembl"/>
        </authorList>
    </citation>
    <scope>IDENTIFICATION</scope>
</reference>
<dbReference type="GO" id="GO:0050900">
    <property type="term" value="P:leukocyte migration"/>
    <property type="evidence" value="ECO:0007669"/>
    <property type="project" value="TreeGrafter"/>
</dbReference>
<dbReference type="GO" id="GO:0005178">
    <property type="term" value="F:integrin binding"/>
    <property type="evidence" value="ECO:0007669"/>
    <property type="project" value="TreeGrafter"/>
</dbReference>